<proteinExistence type="inferred from homology"/>
<dbReference type="GO" id="GO:0005634">
    <property type="term" value="C:nucleus"/>
    <property type="evidence" value="ECO:0007669"/>
    <property type="project" value="TreeGrafter"/>
</dbReference>
<dbReference type="AlphaFoldDB" id="A0A9P4NLY6"/>
<evidence type="ECO:0000256" key="2">
    <source>
        <dbReference type="ARBA" id="ARBA00022857"/>
    </source>
</evidence>
<evidence type="ECO:0000313" key="4">
    <source>
        <dbReference type="EMBL" id="KAF2427659.1"/>
    </source>
</evidence>
<dbReference type="PANTHER" id="PTHR42748">
    <property type="entry name" value="NITROGEN METABOLITE REPRESSION PROTEIN NMRA FAMILY MEMBER"/>
    <property type="match status" value="1"/>
</dbReference>
<sequence length="308" mass="32733">MSKIFTVFGATGNQGGSVVKHILEHPELSKTYKIRAITRDVSKPASQALKAKGAEVVAANLNDRDSVCAAIKGSSVVFGVTNFWEQNSTEVEIAQGKAMADASKDTGVERFIWSSLPNVTKETNGENTSVLHFDSKAAVESYAREIGVPLTVFMPGFFMSNIDFQGPNDEGAYAWTSPFKPETKVPLLEPAVDTGAFVAAALLAGDSTLGKRILGASGYVTASDIAKVWSEATGKKGSLNSIPLDVFKSFLPPSIADDLAGNMQLVISPGYYVGEPASGVDDSVKLVKDNGLKLTSWKEFVEKKNATA</sequence>
<feature type="domain" description="NmrA-like" evidence="3">
    <location>
        <begin position="2"/>
        <end position="300"/>
    </location>
</feature>
<keyword evidence="5" id="KW-1185">Reference proteome</keyword>
<dbReference type="InterPro" id="IPR008030">
    <property type="entry name" value="NmrA-like"/>
</dbReference>
<protein>
    <submittedName>
        <fullName evidence="4">NmrA family transcriptional regulator</fullName>
    </submittedName>
</protein>
<evidence type="ECO:0000259" key="3">
    <source>
        <dbReference type="Pfam" id="PF05368"/>
    </source>
</evidence>
<gene>
    <name evidence="4" type="ORF">EJ08DRAFT_688867</name>
</gene>
<dbReference type="InterPro" id="IPR036291">
    <property type="entry name" value="NAD(P)-bd_dom_sf"/>
</dbReference>
<evidence type="ECO:0000256" key="1">
    <source>
        <dbReference type="ARBA" id="ARBA00006328"/>
    </source>
</evidence>
<dbReference type="PANTHER" id="PTHR42748:SF31">
    <property type="entry name" value="NMRA-LIKE DOMAIN-CONTAINING PROTEIN-RELATED"/>
    <property type="match status" value="1"/>
</dbReference>
<dbReference type="InterPro" id="IPR051164">
    <property type="entry name" value="NmrA-like_oxidored"/>
</dbReference>
<organism evidence="4 5">
    <name type="scientific">Tothia fuscella</name>
    <dbReference type="NCBI Taxonomy" id="1048955"/>
    <lineage>
        <taxon>Eukaryota</taxon>
        <taxon>Fungi</taxon>
        <taxon>Dikarya</taxon>
        <taxon>Ascomycota</taxon>
        <taxon>Pezizomycotina</taxon>
        <taxon>Dothideomycetes</taxon>
        <taxon>Pleosporomycetidae</taxon>
        <taxon>Venturiales</taxon>
        <taxon>Cylindrosympodiaceae</taxon>
        <taxon>Tothia</taxon>
    </lineage>
</organism>
<dbReference type="SUPFAM" id="SSF51735">
    <property type="entry name" value="NAD(P)-binding Rossmann-fold domains"/>
    <property type="match status" value="1"/>
</dbReference>
<comment type="caution">
    <text evidence="4">The sequence shown here is derived from an EMBL/GenBank/DDBJ whole genome shotgun (WGS) entry which is preliminary data.</text>
</comment>
<dbReference type="Gene3D" id="3.40.50.720">
    <property type="entry name" value="NAD(P)-binding Rossmann-like Domain"/>
    <property type="match status" value="1"/>
</dbReference>
<dbReference type="EMBL" id="MU007058">
    <property type="protein sequence ID" value="KAF2427659.1"/>
    <property type="molecule type" value="Genomic_DNA"/>
</dbReference>
<dbReference type="OrthoDB" id="3358371at2759"/>
<dbReference type="Gene3D" id="3.90.25.10">
    <property type="entry name" value="UDP-galactose 4-epimerase, domain 1"/>
    <property type="match status" value="1"/>
</dbReference>
<comment type="similarity">
    <text evidence="1">Belongs to the NmrA-type oxidoreductase family.</text>
</comment>
<dbReference type="Proteomes" id="UP000800235">
    <property type="component" value="Unassembled WGS sequence"/>
</dbReference>
<dbReference type="CDD" id="cd05251">
    <property type="entry name" value="NmrA_like_SDR_a"/>
    <property type="match status" value="1"/>
</dbReference>
<reference evidence="4" key="1">
    <citation type="journal article" date="2020" name="Stud. Mycol.">
        <title>101 Dothideomycetes genomes: a test case for predicting lifestyles and emergence of pathogens.</title>
        <authorList>
            <person name="Haridas S."/>
            <person name="Albert R."/>
            <person name="Binder M."/>
            <person name="Bloem J."/>
            <person name="Labutti K."/>
            <person name="Salamov A."/>
            <person name="Andreopoulos B."/>
            <person name="Baker S."/>
            <person name="Barry K."/>
            <person name="Bills G."/>
            <person name="Bluhm B."/>
            <person name="Cannon C."/>
            <person name="Castanera R."/>
            <person name="Culley D."/>
            <person name="Daum C."/>
            <person name="Ezra D."/>
            <person name="Gonzalez J."/>
            <person name="Henrissat B."/>
            <person name="Kuo A."/>
            <person name="Liang C."/>
            <person name="Lipzen A."/>
            <person name="Lutzoni F."/>
            <person name="Magnuson J."/>
            <person name="Mondo S."/>
            <person name="Nolan M."/>
            <person name="Ohm R."/>
            <person name="Pangilinan J."/>
            <person name="Park H.-J."/>
            <person name="Ramirez L."/>
            <person name="Alfaro M."/>
            <person name="Sun H."/>
            <person name="Tritt A."/>
            <person name="Yoshinaga Y."/>
            <person name="Zwiers L.-H."/>
            <person name="Turgeon B."/>
            <person name="Goodwin S."/>
            <person name="Spatafora J."/>
            <person name="Crous P."/>
            <person name="Grigoriev I."/>
        </authorList>
    </citation>
    <scope>NUCLEOTIDE SEQUENCE</scope>
    <source>
        <strain evidence="4">CBS 130266</strain>
    </source>
</reference>
<dbReference type="Pfam" id="PF05368">
    <property type="entry name" value="NmrA"/>
    <property type="match status" value="1"/>
</dbReference>
<keyword evidence="2" id="KW-0521">NADP</keyword>
<accession>A0A9P4NLY6</accession>
<evidence type="ECO:0000313" key="5">
    <source>
        <dbReference type="Proteomes" id="UP000800235"/>
    </source>
</evidence>
<name>A0A9P4NLY6_9PEZI</name>